<evidence type="ECO:0000256" key="5">
    <source>
        <dbReference type="ARBA" id="ARBA00034545"/>
    </source>
</evidence>
<keyword evidence="11" id="KW-1185">Reference proteome</keyword>
<reference evidence="11" key="1">
    <citation type="journal article" date="2020" name="Stud. Mycol.">
        <title>101 Dothideomycetes genomes: A test case for predicting lifestyles and emergence of pathogens.</title>
        <authorList>
            <person name="Haridas S."/>
            <person name="Albert R."/>
            <person name="Binder M."/>
            <person name="Bloem J."/>
            <person name="LaButti K."/>
            <person name="Salamov A."/>
            <person name="Andreopoulos B."/>
            <person name="Baker S."/>
            <person name="Barry K."/>
            <person name="Bills G."/>
            <person name="Bluhm B."/>
            <person name="Cannon C."/>
            <person name="Castanera R."/>
            <person name="Culley D."/>
            <person name="Daum C."/>
            <person name="Ezra D."/>
            <person name="Gonzalez J."/>
            <person name="Henrissat B."/>
            <person name="Kuo A."/>
            <person name="Liang C."/>
            <person name="Lipzen A."/>
            <person name="Lutzoni F."/>
            <person name="Magnuson J."/>
            <person name="Mondo S."/>
            <person name="Nolan M."/>
            <person name="Ohm R."/>
            <person name="Pangilinan J."/>
            <person name="Park H.-J."/>
            <person name="Ramirez L."/>
            <person name="Alfaro M."/>
            <person name="Sun H."/>
            <person name="Tritt A."/>
            <person name="Yoshinaga Y."/>
            <person name="Zwiers L.-H."/>
            <person name="Turgeon B."/>
            <person name="Goodwin S."/>
            <person name="Spatafora J."/>
            <person name="Crous P."/>
            <person name="Grigoriev I."/>
        </authorList>
    </citation>
    <scope>NUCLEOTIDE SEQUENCE [LARGE SCALE GENOMIC DNA]</scope>
    <source>
        <strain evidence="11">CBS 304.66</strain>
    </source>
</reference>
<dbReference type="SUPFAM" id="SSF53335">
    <property type="entry name" value="S-adenosyl-L-methionine-dependent methyltransferases"/>
    <property type="match status" value="1"/>
</dbReference>
<comment type="caution">
    <text evidence="10">The sequence shown here is derived from an EMBL/GenBank/DDBJ whole genome shotgun (WGS) entry which is preliminary data.</text>
</comment>
<name>A0A9P4KI33_9PLEO</name>
<accession>A0A9P4KI33</accession>
<dbReference type="PANTHER" id="PTHR43675:SF8">
    <property type="entry name" value="ARSENITE METHYLTRANSFERASE"/>
    <property type="match status" value="1"/>
</dbReference>
<feature type="domain" description="Methyltransferase" evidence="9">
    <location>
        <begin position="64"/>
        <end position="212"/>
    </location>
</feature>
<protein>
    <recommendedName>
        <fullName evidence="5">Arsenite methyltransferase</fullName>
        <ecNumber evidence="4">2.1.1.137</ecNumber>
    </recommendedName>
</protein>
<sequence>MESSQIYQEVSKHYSSIANAAENAEYSRKVAVAFGYSEEELAAIPRDANLGVSCGNPVALANLKEGETIIDLGSGAGFDVFLAAKRVGPTGKAIGVDMNRDMLTRANRNLDRSTLTNISFVESQITSIALKGQIANCIISNCVINLVPQEQKHRVFEEMFRLLKPGGRVAISDILAKMSLPDDLTKNLAAYVGCISGASEVAEYEKWLHDAGFVGIKIVDTGADLNVYRTADKPEIACCAGQTSPAKDEKVASPCSTADVYADMDLNQWAGSYKIFALKP</sequence>
<evidence type="ECO:0000256" key="3">
    <source>
        <dbReference type="ARBA" id="ARBA00034487"/>
    </source>
</evidence>
<evidence type="ECO:0000259" key="9">
    <source>
        <dbReference type="Pfam" id="PF13847"/>
    </source>
</evidence>
<keyword evidence="1" id="KW-0808">Transferase</keyword>
<evidence type="ECO:0000256" key="4">
    <source>
        <dbReference type="ARBA" id="ARBA00034521"/>
    </source>
</evidence>
<evidence type="ECO:0000256" key="6">
    <source>
        <dbReference type="ARBA" id="ARBA00047941"/>
    </source>
</evidence>
<keyword evidence="2" id="KW-0949">S-adenosyl-L-methionine</keyword>
<dbReference type="InterPro" id="IPR029063">
    <property type="entry name" value="SAM-dependent_MTases_sf"/>
</dbReference>
<evidence type="ECO:0000256" key="7">
    <source>
        <dbReference type="ARBA" id="ARBA00047943"/>
    </source>
</evidence>
<dbReference type="CDD" id="cd02440">
    <property type="entry name" value="AdoMet_MTases"/>
    <property type="match status" value="1"/>
</dbReference>
<comment type="similarity">
    <text evidence="3">Belongs to the methyltransferase superfamily. Arsenite methyltransferase family.</text>
</comment>
<dbReference type="EMBL" id="ML986595">
    <property type="protein sequence ID" value="KAF2266935.1"/>
    <property type="molecule type" value="Genomic_DNA"/>
</dbReference>
<comment type="catalytic activity">
    <reaction evidence="7">
        <text>arsenic triglutathione + 2 [thioredoxin]-dithiol + 2 S-adenosyl-L-methionine + H2O = dimethylarsinous acid + 2 [thioredoxin]-disulfide + 3 glutathione + 2 S-adenosyl-L-homocysteine + 2 H(+)</text>
        <dbReference type="Rhea" id="RHEA:69464"/>
        <dbReference type="Rhea" id="RHEA-COMP:10698"/>
        <dbReference type="Rhea" id="RHEA-COMP:10700"/>
        <dbReference type="ChEBI" id="CHEBI:15377"/>
        <dbReference type="ChEBI" id="CHEBI:15378"/>
        <dbReference type="ChEBI" id="CHEBI:23808"/>
        <dbReference type="ChEBI" id="CHEBI:29950"/>
        <dbReference type="ChEBI" id="CHEBI:50058"/>
        <dbReference type="ChEBI" id="CHEBI:57856"/>
        <dbReference type="ChEBI" id="CHEBI:57925"/>
        <dbReference type="ChEBI" id="CHEBI:59789"/>
        <dbReference type="ChEBI" id="CHEBI:183640"/>
        <dbReference type="EC" id="2.1.1.137"/>
    </reaction>
</comment>
<evidence type="ECO:0000313" key="11">
    <source>
        <dbReference type="Proteomes" id="UP000800093"/>
    </source>
</evidence>
<dbReference type="Pfam" id="PF13847">
    <property type="entry name" value="Methyltransf_31"/>
    <property type="match status" value="1"/>
</dbReference>
<dbReference type="GO" id="GO:0030791">
    <property type="term" value="F:arsenite methyltransferase activity"/>
    <property type="evidence" value="ECO:0007669"/>
    <property type="project" value="UniProtKB-EC"/>
</dbReference>
<gene>
    <name evidence="10" type="ORF">CC78DRAFT_614740</name>
</gene>
<dbReference type="AlphaFoldDB" id="A0A9P4KI33"/>
<evidence type="ECO:0000256" key="2">
    <source>
        <dbReference type="ARBA" id="ARBA00022691"/>
    </source>
</evidence>
<evidence type="ECO:0000313" key="10">
    <source>
        <dbReference type="EMBL" id="KAF2266935.1"/>
    </source>
</evidence>
<dbReference type="Proteomes" id="UP000800093">
    <property type="component" value="Unassembled WGS sequence"/>
</dbReference>
<comment type="catalytic activity">
    <reaction evidence="8">
        <text>arsenic triglutathione + 3 [thioredoxin]-dithiol + 3 S-adenosyl-L-methionine = trimethylarsine + 3 [thioredoxin]-disulfide + 3 glutathione + 3 S-adenosyl-L-homocysteine + 3 H(+)</text>
        <dbReference type="Rhea" id="RHEA:69432"/>
        <dbReference type="Rhea" id="RHEA-COMP:10698"/>
        <dbReference type="Rhea" id="RHEA-COMP:10700"/>
        <dbReference type="ChEBI" id="CHEBI:15378"/>
        <dbReference type="ChEBI" id="CHEBI:27130"/>
        <dbReference type="ChEBI" id="CHEBI:29950"/>
        <dbReference type="ChEBI" id="CHEBI:50058"/>
        <dbReference type="ChEBI" id="CHEBI:57856"/>
        <dbReference type="ChEBI" id="CHEBI:57925"/>
        <dbReference type="ChEBI" id="CHEBI:59789"/>
        <dbReference type="ChEBI" id="CHEBI:183640"/>
        <dbReference type="EC" id="2.1.1.137"/>
    </reaction>
</comment>
<dbReference type="OrthoDB" id="66144at2759"/>
<dbReference type="InterPro" id="IPR025714">
    <property type="entry name" value="Methyltranfer_dom"/>
</dbReference>
<keyword evidence="10" id="KW-0489">Methyltransferase</keyword>
<proteinExistence type="inferred from homology"/>
<comment type="catalytic activity">
    <reaction evidence="6">
        <text>arsenic triglutathione + [thioredoxin]-dithiol + S-adenosyl-L-methionine + 2 H2O = methylarsonous acid + [thioredoxin]-disulfide + 3 glutathione + S-adenosyl-L-homocysteine + H(+)</text>
        <dbReference type="Rhea" id="RHEA:69460"/>
        <dbReference type="Rhea" id="RHEA-COMP:10698"/>
        <dbReference type="Rhea" id="RHEA-COMP:10700"/>
        <dbReference type="ChEBI" id="CHEBI:15377"/>
        <dbReference type="ChEBI" id="CHEBI:15378"/>
        <dbReference type="ChEBI" id="CHEBI:17826"/>
        <dbReference type="ChEBI" id="CHEBI:29950"/>
        <dbReference type="ChEBI" id="CHEBI:50058"/>
        <dbReference type="ChEBI" id="CHEBI:57856"/>
        <dbReference type="ChEBI" id="CHEBI:57925"/>
        <dbReference type="ChEBI" id="CHEBI:59789"/>
        <dbReference type="ChEBI" id="CHEBI:183640"/>
        <dbReference type="EC" id="2.1.1.137"/>
    </reaction>
</comment>
<evidence type="ECO:0000256" key="8">
    <source>
        <dbReference type="ARBA" id="ARBA00048428"/>
    </source>
</evidence>
<dbReference type="Gene3D" id="3.40.50.150">
    <property type="entry name" value="Vaccinia Virus protein VP39"/>
    <property type="match status" value="1"/>
</dbReference>
<dbReference type="PANTHER" id="PTHR43675">
    <property type="entry name" value="ARSENITE METHYLTRANSFERASE"/>
    <property type="match status" value="1"/>
</dbReference>
<evidence type="ECO:0000256" key="1">
    <source>
        <dbReference type="ARBA" id="ARBA00022679"/>
    </source>
</evidence>
<dbReference type="GO" id="GO:0032259">
    <property type="term" value="P:methylation"/>
    <property type="evidence" value="ECO:0007669"/>
    <property type="project" value="UniProtKB-KW"/>
</dbReference>
<dbReference type="InterPro" id="IPR026669">
    <property type="entry name" value="Arsenite_MeTrfase-like"/>
</dbReference>
<organism evidence="10 11">
    <name type="scientific">Lojkania enalia</name>
    <dbReference type="NCBI Taxonomy" id="147567"/>
    <lineage>
        <taxon>Eukaryota</taxon>
        <taxon>Fungi</taxon>
        <taxon>Dikarya</taxon>
        <taxon>Ascomycota</taxon>
        <taxon>Pezizomycotina</taxon>
        <taxon>Dothideomycetes</taxon>
        <taxon>Pleosporomycetidae</taxon>
        <taxon>Pleosporales</taxon>
        <taxon>Pleosporales incertae sedis</taxon>
        <taxon>Lojkania</taxon>
    </lineage>
</organism>
<dbReference type="EC" id="2.1.1.137" evidence="4"/>